<comment type="similarity">
    <text evidence="2">Belongs to the NADH:flavin oxidoreductase/NADH oxidase family.</text>
</comment>
<reference evidence="5 6" key="1">
    <citation type="submission" date="2012-06" db="EMBL/GenBank/DDBJ databases">
        <title>Finished chromosome of genome of Microcoleus sp. PCC 7113.</title>
        <authorList>
            <consortium name="US DOE Joint Genome Institute"/>
            <person name="Gugger M."/>
            <person name="Coursin T."/>
            <person name="Rippka R."/>
            <person name="Tandeau De Marsac N."/>
            <person name="Huntemann M."/>
            <person name="Wei C.-L."/>
            <person name="Han J."/>
            <person name="Detter J.C."/>
            <person name="Han C."/>
            <person name="Tapia R."/>
            <person name="Chen A."/>
            <person name="Kyrpides N."/>
            <person name="Mavromatis K."/>
            <person name="Markowitz V."/>
            <person name="Szeto E."/>
            <person name="Ivanova N."/>
            <person name="Pagani I."/>
            <person name="Pati A."/>
            <person name="Goodwin L."/>
            <person name="Nordberg H.P."/>
            <person name="Cantor M.N."/>
            <person name="Hua S.X."/>
            <person name="Woyke T."/>
            <person name="Kerfeld C.A."/>
        </authorList>
    </citation>
    <scope>NUCLEOTIDE SEQUENCE [LARGE SCALE GENOMIC DNA]</scope>
    <source>
        <strain evidence="5 6">PCC 7113</strain>
    </source>
</reference>
<keyword evidence="6" id="KW-1185">Reference proteome</keyword>
<name>K9WLG2_9CYAN</name>
<dbReference type="InterPro" id="IPR045247">
    <property type="entry name" value="Oye-like"/>
</dbReference>
<dbReference type="PATRIC" id="fig|1173027.3.peg.5964"/>
<evidence type="ECO:0000256" key="2">
    <source>
        <dbReference type="ARBA" id="ARBA00005979"/>
    </source>
</evidence>
<dbReference type="GO" id="GO:0016628">
    <property type="term" value="F:oxidoreductase activity, acting on the CH-CH group of donors, NAD or NADP as acceptor"/>
    <property type="evidence" value="ECO:0007669"/>
    <property type="project" value="UniProtKB-ARBA"/>
</dbReference>
<keyword evidence="3" id="KW-0560">Oxidoreductase</keyword>
<evidence type="ECO:0000313" key="5">
    <source>
        <dbReference type="EMBL" id="AFZ21028.1"/>
    </source>
</evidence>
<dbReference type="FunFam" id="3.20.20.70:FF:000059">
    <property type="entry name" value="N-ethylmaleimide reductase, FMN-linked"/>
    <property type="match status" value="1"/>
</dbReference>
<dbReference type="InterPro" id="IPR013785">
    <property type="entry name" value="Aldolase_TIM"/>
</dbReference>
<sequence length="361" mass="39218">MDINLLSPYKLGNLELPNRLVMAPLTRNRAGKGNVPRPLNATYYAQRASAGLIIAEATQVSPQGQGYPSTPGIHSAEQVEGWKLVTDAVHQQGGRIFLQLWHVGRISHPDLQPDGALPVAPSAIAPKGEASTYEGPKPFVTPRALETAEIPEIIEQYRQGAKNALQAGFDGVEVHGANGYLLDQFLRDGTNQRTDEYGGSLENRARLLLEVTEAVTEVWGADRVGVRLSPSGTFNDMHDSDPLSTFSYATQALNRFGLAYLHIIEVNESDLRHGGTEVPTSVLRDRFTGTLMVNGGYDWERSNAVLAKGEADLVSFGTLFLANPDLPKRFAANAPLNQPDPTTFYGGGEKGYTDYPFLQAS</sequence>
<dbReference type="HOGENOM" id="CLU_012153_0_0_3"/>
<dbReference type="eggNOG" id="COG1902">
    <property type="taxonomic scope" value="Bacteria"/>
</dbReference>
<dbReference type="GO" id="GO:0010181">
    <property type="term" value="F:FMN binding"/>
    <property type="evidence" value="ECO:0007669"/>
    <property type="project" value="InterPro"/>
</dbReference>
<dbReference type="Gene3D" id="3.20.20.70">
    <property type="entry name" value="Aldolase class I"/>
    <property type="match status" value="1"/>
</dbReference>
<evidence type="ECO:0000313" key="6">
    <source>
        <dbReference type="Proteomes" id="UP000010471"/>
    </source>
</evidence>
<dbReference type="Pfam" id="PF00724">
    <property type="entry name" value="Oxidored_FMN"/>
    <property type="match status" value="1"/>
</dbReference>
<dbReference type="AlphaFoldDB" id="K9WLG2"/>
<dbReference type="GO" id="GO:0005829">
    <property type="term" value="C:cytosol"/>
    <property type="evidence" value="ECO:0007669"/>
    <property type="project" value="TreeGrafter"/>
</dbReference>
<protein>
    <submittedName>
        <fullName evidence="5">NADH:flavin oxidoreductase</fullName>
    </submittedName>
</protein>
<organism evidence="5 6">
    <name type="scientific">Allocoleopsis franciscana PCC 7113</name>
    <dbReference type="NCBI Taxonomy" id="1173027"/>
    <lineage>
        <taxon>Bacteria</taxon>
        <taxon>Bacillati</taxon>
        <taxon>Cyanobacteriota</taxon>
        <taxon>Cyanophyceae</taxon>
        <taxon>Coleofasciculales</taxon>
        <taxon>Coleofasciculaceae</taxon>
        <taxon>Allocoleopsis</taxon>
        <taxon>Allocoleopsis franciscana</taxon>
    </lineage>
</organism>
<gene>
    <name evidence="5" type="ORF">Mic7113_5385</name>
</gene>
<dbReference type="Proteomes" id="UP000010471">
    <property type="component" value="Chromosome"/>
</dbReference>
<dbReference type="STRING" id="1173027.Mic7113_5385"/>
<dbReference type="CDD" id="cd02933">
    <property type="entry name" value="OYE_like_FMN"/>
    <property type="match status" value="1"/>
</dbReference>
<dbReference type="PANTHER" id="PTHR22893">
    <property type="entry name" value="NADH OXIDOREDUCTASE-RELATED"/>
    <property type="match status" value="1"/>
</dbReference>
<feature type="domain" description="NADH:flavin oxidoreductase/NADH oxidase N-terminal" evidence="4">
    <location>
        <begin position="5"/>
        <end position="336"/>
    </location>
</feature>
<dbReference type="SUPFAM" id="SSF51395">
    <property type="entry name" value="FMN-linked oxidoreductases"/>
    <property type="match status" value="1"/>
</dbReference>
<proteinExistence type="inferred from homology"/>
<dbReference type="EMBL" id="CP003630">
    <property type="protein sequence ID" value="AFZ21028.1"/>
    <property type="molecule type" value="Genomic_DNA"/>
</dbReference>
<evidence type="ECO:0000259" key="4">
    <source>
        <dbReference type="Pfam" id="PF00724"/>
    </source>
</evidence>
<dbReference type="SMR" id="K9WLG2"/>
<dbReference type="PANTHER" id="PTHR22893:SF98">
    <property type="entry name" value="OXIDOREDUCTASE"/>
    <property type="match status" value="1"/>
</dbReference>
<evidence type="ECO:0000256" key="3">
    <source>
        <dbReference type="ARBA" id="ARBA00023002"/>
    </source>
</evidence>
<dbReference type="InterPro" id="IPR001155">
    <property type="entry name" value="OxRdtase_FMN_N"/>
</dbReference>
<dbReference type="KEGG" id="mic:Mic7113_5385"/>
<accession>K9WLG2</accession>
<comment type="cofactor">
    <cofactor evidence="1">
        <name>FMN</name>
        <dbReference type="ChEBI" id="CHEBI:58210"/>
    </cofactor>
</comment>
<evidence type="ECO:0000256" key="1">
    <source>
        <dbReference type="ARBA" id="ARBA00001917"/>
    </source>
</evidence>